<gene>
    <name evidence="11" type="ORF">SCMC78_29510</name>
</gene>
<keyword evidence="3" id="KW-0547">Nucleotide-binding</keyword>
<dbReference type="GO" id="GO:0034040">
    <property type="term" value="F:ATPase-coupled lipid transmembrane transporter activity"/>
    <property type="evidence" value="ECO:0007669"/>
    <property type="project" value="TreeGrafter"/>
</dbReference>
<comment type="subcellular location">
    <subcellularLocation>
        <location evidence="1">Cell membrane</location>
        <topology evidence="1">Multi-pass membrane protein</topology>
    </subcellularLocation>
</comment>
<dbReference type="InterPro" id="IPR003439">
    <property type="entry name" value="ABC_transporter-like_ATP-bd"/>
</dbReference>
<dbReference type="InterPro" id="IPR039421">
    <property type="entry name" value="Type_1_exporter"/>
</dbReference>
<protein>
    <submittedName>
        <fullName evidence="11">ABC transporter ATP-binding protein</fullName>
    </submittedName>
</protein>
<accession>A0AB33KH94</accession>
<feature type="compositionally biased region" description="Pro residues" evidence="7">
    <location>
        <begin position="326"/>
        <end position="337"/>
    </location>
</feature>
<feature type="transmembrane region" description="Helical" evidence="8">
    <location>
        <begin position="62"/>
        <end position="79"/>
    </location>
</feature>
<organism evidence="11">
    <name type="scientific">Streptomyces sp. CMC78</name>
    <dbReference type="NCBI Taxonomy" id="3231512"/>
    <lineage>
        <taxon>Bacteria</taxon>
        <taxon>Bacillati</taxon>
        <taxon>Actinomycetota</taxon>
        <taxon>Actinomycetes</taxon>
        <taxon>Kitasatosporales</taxon>
        <taxon>Streptomycetaceae</taxon>
        <taxon>Streptomyces</taxon>
    </lineage>
</organism>
<dbReference type="InterPro" id="IPR003593">
    <property type="entry name" value="AAA+_ATPase"/>
</dbReference>
<evidence type="ECO:0000256" key="4">
    <source>
        <dbReference type="ARBA" id="ARBA00022840"/>
    </source>
</evidence>
<dbReference type="PROSITE" id="PS50893">
    <property type="entry name" value="ABC_TRANSPORTER_2"/>
    <property type="match status" value="1"/>
</dbReference>
<dbReference type="GO" id="GO:0005886">
    <property type="term" value="C:plasma membrane"/>
    <property type="evidence" value="ECO:0007669"/>
    <property type="project" value="UniProtKB-SubCell"/>
</dbReference>
<dbReference type="GO" id="GO:0140359">
    <property type="term" value="F:ABC-type transporter activity"/>
    <property type="evidence" value="ECO:0007669"/>
    <property type="project" value="InterPro"/>
</dbReference>
<dbReference type="InterPro" id="IPR036640">
    <property type="entry name" value="ABC1_TM_sf"/>
</dbReference>
<dbReference type="SMART" id="SM00382">
    <property type="entry name" value="AAA"/>
    <property type="match status" value="1"/>
</dbReference>
<reference evidence="11" key="1">
    <citation type="submission" date="2024-07" db="EMBL/GenBank/DDBJ databases">
        <title>Complete genome sequences of cellulolytic bacteria, Kitasatospora sp. CMC57 and Streptomyces sp. CMC78, isolated from Japanese agricultural soil.</title>
        <authorList>
            <person name="Hashimoto T."/>
            <person name="Ito M."/>
            <person name="Iwamoto M."/>
            <person name="Fukahori D."/>
            <person name="Shoda T."/>
            <person name="Sakoda M."/>
            <person name="Morohoshi T."/>
            <person name="Mitsuboshi M."/>
            <person name="Nishizawa T."/>
        </authorList>
    </citation>
    <scope>NUCLEOTIDE SEQUENCE</scope>
    <source>
        <strain evidence="11">CMC78</strain>
    </source>
</reference>
<proteinExistence type="predicted"/>
<evidence type="ECO:0000256" key="8">
    <source>
        <dbReference type="SAM" id="Phobius"/>
    </source>
</evidence>
<dbReference type="Gene3D" id="1.20.1560.10">
    <property type="entry name" value="ABC transporter type 1, transmembrane domain"/>
    <property type="match status" value="1"/>
</dbReference>
<evidence type="ECO:0000256" key="2">
    <source>
        <dbReference type="ARBA" id="ARBA00022692"/>
    </source>
</evidence>
<evidence type="ECO:0000256" key="5">
    <source>
        <dbReference type="ARBA" id="ARBA00022989"/>
    </source>
</evidence>
<dbReference type="EMBL" id="AP035884">
    <property type="protein sequence ID" value="BFP53144.1"/>
    <property type="molecule type" value="Genomic_DNA"/>
</dbReference>
<feature type="domain" description="ABC transmembrane type-1" evidence="10">
    <location>
        <begin position="26"/>
        <end position="294"/>
    </location>
</feature>
<dbReference type="PANTHER" id="PTHR24221:SF654">
    <property type="entry name" value="ATP-BINDING CASSETTE SUB-FAMILY B MEMBER 6"/>
    <property type="match status" value="1"/>
</dbReference>
<dbReference type="Pfam" id="PF00664">
    <property type="entry name" value="ABC_membrane"/>
    <property type="match status" value="1"/>
</dbReference>
<evidence type="ECO:0000259" key="10">
    <source>
        <dbReference type="PROSITE" id="PS50929"/>
    </source>
</evidence>
<keyword evidence="5 8" id="KW-1133">Transmembrane helix</keyword>
<evidence type="ECO:0000256" key="3">
    <source>
        <dbReference type="ARBA" id="ARBA00022741"/>
    </source>
</evidence>
<evidence type="ECO:0000313" key="11">
    <source>
        <dbReference type="EMBL" id="BFP53144.1"/>
    </source>
</evidence>
<keyword evidence="2 8" id="KW-0812">Transmembrane</keyword>
<dbReference type="InterPro" id="IPR027417">
    <property type="entry name" value="P-loop_NTPase"/>
</dbReference>
<evidence type="ECO:0000256" key="7">
    <source>
        <dbReference type="SAM" id="MobiDB-lite"/>
    </source>
</evidence>
<feature type="transmembrane region" description="Helical" evidence="8">
    <location>
        <begin position="143"/>
        <end position="162"/>
    </location>
</feature>
<dbReference type="AlphaFoldDB" id="A0AB33KH94"/>
<dbReference type="Gene3D" id="3.40.50.300">
    <property type="entry name" value="P-loop containing nucleotide triphosphate hydrolases"/>
    <property type="match status" value="1"/>
</dbReference>
<dbReference type="SUPFAM" id="SSF90123">
    <property type="entry name" value="ABC transporter transmembrane region"/>
    <property type="match status" value="1"/>
</dbReference>
<evidence type="ECO:0000256" key="6">
    <source>
        <dbReference type="ARBA" id="ARBA00023136"/>
    </source>
</evidence>
<dbReference type="PROSITE" id="PS50929">
    <property type="entry name" value="ABC_TM1F"/>
    <property type="match status" value="1"/>
</dbReference>
<name>A0AB33KH94_9ACTN</name>
<dbReference type="RefSeq" id="WP_408053798.1">
    <property type="nucleotide sequence ID" value="NZ_AP035884.1"/>
</dbReference>
<dbReference type="PANTHER" id="PTHR24221">
    <property type="entry name" value="ATP-BINDING CASSETTE SUB-FAMILY B"/>
    <property type="match status" value="1"/>
</dbReference>
<evidence type="ECO:0000259" key="9">
    <source>
        <dbReference type="PROSITE" id="PS50893"/>
    </source>
</evidence>
<dbReference type="InterPro" id="IPR011527">
    <property type="entry name" value="ABC1_TM_dom"/>
</dbReference>
<keyword evidence="4 11" id="KW-0067">ATP-binding</keyword>
<dbReference type="GO" id="GO:0005524">
    <property type="term" value="F:ATP binding"/>
    <property type="evidence" value="ECO:0007669"/>
    <property type="project" value="UniProtKB-KW"/>
</dbReference>
<feature type="region of interest" description="Disordered" evidence="7">
    <location>
        <begin position="318"/>
        <end position="348"/>
    </location>
</feature>
<keyword evidence="6 8" id="KW-0472">Membrane</keyword>
<dbReference type="Pfam" id="PF00005">
    <property type="entry name" value="ABC_tran"/>
    <property type="match status" value="1"/>
</dbReference>
<feature type="transmembrane region" description="Helical" evidence="8">
    <location>
        <begin position="24"/>
        <end position="50"/>
    </location>
</feature>
<dbReference type="KEGG" id="stcm:SCMC78_29510"/>
<feature type="domain" description="ABC transporter" evidence="9">
    <location>
        <begin position="352"/>
        <end position="583"/>
    </location>
</feature>
<sequence>MSEAAPRPIDRHLFAGFLRRHRGAAVAVAGWSLLEAVPALASGLLVAAALDRGFLAGRPAEGFFWIGLLGAAMVFRALMTRTLTPWLGRIVEPLRDDLVTAVASGAVQRAAAGARDTAGAGVARLTVQVETVRSLVSALLRSARQLGVSLLMAFVGLAALSAPVAALTLPPVLLTLLLCVPRLRVLARRQRRQLRAEERLTGVAGETFDGIRDVVACGARDRVTDELSARITDHRDAVRAVARTASANTLLVSLGSHLPLLVLLLSAPRLLDSGALSVGELLGATSYLVSGVAPALRSLVAVLGSWGVQLATVLSQLSRSTREARPGPPGGQGPALPPRTRRAPLTPRSPDLSLVNVVYAYGPGAAPVIDGLSLDIPAGSHLTVVGPSGAGKSTLTTLLAGLAGPDSGRLTLGGVPATEVDRAWLHRAVTLIPQEAYVFTGTVRDNLRYLRPQARDTDILASATAVGARSLVDRLGGLDAPVGLDGPPLSSGERQLVALARAHLSPASIVLLDEACCHLDPAAEERAERAFADRGTTLVVVAHRISSALRAPRVLVLDGERTAVGTPAQLLDSSPLYADLVGHWVSAGTP</sequence>
<dbReference type="SUPFAM" id="SSF52540">
    <property type="entry name" value="P-loop containing nucleoside triphosphate hydrolases"/>
    <property type="match status" value="1"/>
</dbReference>
<dbReference type="GO" id="GO:0016887">
    <property type="term" value="F:ATP hydrolysis activity"/>
    <property type="evidence" value="ECO:0007669"/>
    <property type="project" value="InterPro"/>
</dbReference>
<evidence type="ECO:0000256" key="1">
    <source>
        <dbReference type="ARBA" id="ARBA00004651"/>
    </source>
</evidence>